<name>A0A9W6BKZ4_9CHLO</name>
<dbReference type="AlphaFoldDB" id="A0A9W6BKZ4"/>
<dbReference type="Proteomes" id="UP001165080">
    <property type="component" value="Unassembled WGS sequence"/>
</dbReference>
<organism evidence="1 2">
    <name type="scientific">Pleodorina starrii</name>
    <dbReference type="NCBI Taxonomy" id="330485"/>
    <lineage>
        <taxon>Eukaryota</taxon>
        <taxon>Viridiplantae</taxon>
        <taxon>Chlorophyta</taxon>
        <taxon>core chlorophytes</taxon>
        <taxon>Chlorophyceae</taxon>
        <taxon>CS clade</taxon>
        <taxon>Chlamydomonadales</taxon>
        <taxon>Volvocaceae</taxon>
        <taxon>Pleodorina</taxon>
    </lineage>
</organism>
<comment type="caution">
    <text evidence="1">The sequence shown here is derived from an EMBL/GenBank/DDBJ whole genome shotgun (WGS) entry which is preliminary data.</text>
</comment>
<protein>
    <submittedName>
        <fullName evidence="1">Uncharacterized protein</fullName>
    </submittedName>
</protein>
<reference evidence="1 2" key="1">
    <citation type="journal article" date="2023" name="Commun. Biol.">
        <title>Reorganization of the ancestral sex-determining regions during the evolution of trioecy in Pleodorina starrii.</title>
        <authorList>
            <person name="Takahashi K."/>
            <person name="Suzuki S."/>
            <person name="Kawai-Toyooka H."/>
            <person name="Yamamoto K."/>
            <person name="Hamaji T."/>
            <person name="Ootsuki R."/>
            <person name="Yamaguchi H."/>
            <person name="Kawachi M."/>
            <person name="Higashiyama T."/>
            <person name="Nozaki H."/>
        </authorList>
    </citation>
    <scope>NUCLEOTIDE SEQUENCE [LARGE SCALE GENOMIC DNA]</scope>
    <source>
        <strain evidence="1 2">NIES-4479</strain>
    </source>
</reference>
<proteinExistence type="predicted"/>
<evidence type="ECO:0000313" key="2">
    <source>
        <dbReference type="Proteomes" id="UP001165080"/>
    </source>
</evidence>
<evidence type="ECO:0000313" key="1">
    <source>
        <dbReference type="EMBL" id="GLC54107.1"/>
    </source>
</evidence>
<accession>A0A9W6BKZ4</accession>
<keyword evidence="2" id="KW-1185">Reference proteome</keyword>
<dbReference type="EMBL" id="BRXU01000009">
    <property type="protein sequence ID" value="GLC54107.1"/>
    <property type="molecule type" value="Genomic_DNA"/>
</dbReference>
<sequence length="215" mass="22857">MPAAQLLAEALREEVEQPQQPQQPQPQQQHLLDLLDLQNEIPPDAIRKPHEAAASSSGLAAVAAAIATAAAAAAVAAESGIVRQLQQLHTSLLEQVGEQHRAAAAELEAAAERRHRTQSLQAALAIVDRRLIANPNDVHYVRCAEVLMNALRGKETELPTHPLARLFVSSDEARARLARTLHGLTGIEPRVELVAQGTAPGGAAGEAAAVYVIRL</sequence>
<gene>
    <name evidence="1" type="primary">PLEST001599</name>
    <name evidence="1" type="ORF">PLESTB_000824400</name>
</gene>